<dbReference type="PANTHER" id="PTHR30151">
    <property type="entry name" value="ALKANE SULFONATE ABC TRANSPORTER-RELATED, MEMBRANE SUBUNIT"/>
    <property type="match status" value="1"/>
</dbReference>
<proteinExistence type="inferred from homology"/>
<keyword evidence="4 7" id="KW-0812">Transmembrane</keyword>
<feature type="transmembrane region" description="Helical" evidence="7">
    <location>
        <begin position="103"/>
        <end position="125"/>
    </location>
</feature>
<evidence type="ECO:0000256" key="6">
    <source>
        <dbReference type="ARBA" id="ARBA00023136"/>
    </source>
</evidence>
<dbReference type="NCBIfam" id="NF040733">
    <property type="entry name" value="ABC_perm_U"/>
    <property type="match status" value="1"/>
</dbReference>
<dbReference type="KEGG" id="sfu:Sfum_3945"/>
<keyword evidence="10" id="KW-1185">Reference proteome</keyword>
<organism evidence="9 10">
    <name type="scientific">Syntrophobacter fumaroxidans (strain DSM 10017 / MPOB)</name>
    <dbReference type="NCBI Taxonomy" id="335543"/>
    <lineage>
        <taxon>Bacteria</taxon>
        <taxon>Pseudomonadati</taxon>
        <taxon>Thermodesulfobacteriota</taxon>
        <taxon>Syntrophobacteria</taxon>
        <taxon>Syntrophobacterales</taxon>
        <taxon>Syntrophobacteraceae</taxon>
        <taxon>Syntrophobacter</taxon>
    </lineage>
</organism>
<comment type="similarity">
    <text evidence="7">Belongs to the binding-protein-dependent transport system permease family.</text>
</comment>
<dbReference type="PANTHER" id="PTHR30151:SF0">
    <property type="entry name" value="ABC TRANSPORTER PERMEASE PROTEIN MJ0413-RELATED"/>
    <property type="match status" value="1"/>
</dbReference>
<feature type="transmembrane region" description="Helical" evidence="7">
    <location>
        <begin position="15"/>
        <end position="36"/>
    </location>
</feature>
<evidence type="ECO:0000256" key="3">
    <source>
        <dbReference type="ARBA" id="ARBA00022475"/>
    </source>
</evidence>
<accession>A0LQB2</accession>
<reference evidence="9 10" key="1">
    <citation type="submission" date="2006-10" db="EMBL/GenBank/DDBJ databases">
        <title>Complete sequence of Syntrophobacter fumaroxidans MPOB.</title>
        <authorList>
            <consortium name="US DOE Joint Genome Institute"/>
            <person name="Copeland A."/>
            <person name="Lucas S."/>
            <person name="Lapidus A."/>
            <person name="Barry K."/>
            <person name="Detter J.C."/>
            <person name="Glavina del Rio T."/>
            <person name="Hammon N."/>
            <person name="Israni S."/>
            <person name="Pitluck S."/>
            <person name="Goltsman E.G."/>
            <person name="Martinez M."/>
            <person name="Schmutz J."/>
            <person name="Larimer F."/>
            <person name="Land M."/>
            <person name="Hauser L."/>
            <person name="Kyrpides N."/>
            <person name="Kim E."/>
            <person name="Boone D.R."/>
            <person name="Brockman F."/>
            <person name="Culley D."/>
            <person name="Ferry J."/>
            <person name="Gunsalus R."/>
            <person name="McInerney M.J."/>
            <person name="Morrison M."/>
            <person name="Plugge C."/>
            <person name="Rohlin L."/>
            <person name="Scholten J."/>
            <person name="Sieber J."/>
            <person name="Stams A.J.M."/>
            <person name="Worm P."/>
            <person name="Henstra A.M."/>
            <person name="Richardson P."/>
        </authorList>
    </citation>
    <scope>NUCLEOTIDE SEQUENCE [LARGE SCALE GENOMIC DNA]</scope>
    <source>
        <strain evidence="10">DSM 10017 / MPOB</strain>
    </source>
</reference>
<evidence type="ECO:0000256" key="5">
    <source>
        <dbReference type="ARBA" id="ARBA00022989"/>
    </source>
</evidence>
<feature type="transmembrane region" description="Helical" evidence="7">
    <location>
        <begin position="72"/>
        <end position="91"/>
    </location>
</feature>
<dbReference type="GO" id="GO:0055085">
    <property type="term" value="P:transmembrane transport"/>
    <property type="evidence" value="ECO:0007669"/>
    <property type="project" value="InterPro"/>
</dbReference>
<dbReference type="Proteomes" id="UP000001784">
    <property type="component" value="Chromosome"/>
</dbReference>
<dbReference type="Pfam" id="PF00528">
    <property type="entry name" value="BPD_transp_1"/>
    <property type="match status" value="1"/>
</dbReference>
<dbReference type="InterPro" id="IPR035906">
    <property type="entry name" value="MetI-like_sf"/>
</dbReference>
<name>A0LQB2_SYNFM</name>
<keyword evidence="3" id="KW-1003">Cell membrane</keyword>
<keyword evidence="2 7" id="KW-0813">Transport</keyword>
<keyword evidence="6 7" id="KW-0472">Membrane</keyword>
<sequence length="200" mass="21829">MKKEDARRHARRKQILCNIITFATVVLIWQLAATAYKSDLLLPPPWKTAKAFFFAVHDPDTLKNLLLTLQRVTIGFGIALCAGMSLGFLMGYSKTAMQLIDPVLGTVRQVPIMAWVPLTIVWFGLGDGPTVFLIAMVGVFPILLNTVAGVQSISADYYNAARTMGAGPWSIFKDVMVPAAMPDILTGMRLAVSAGWMSVI</sequence>
<evidence type="ECO:0000256" key="4">
    <source>
        <dbReference type="ARBA" id="ARBA00022692"/>
    </source>
</evidence>
<dbReference type="CDD" id="cd06261">
    <property type="entry name" value="TM_PBP2"/>
    <property type="match status" value="1"/>
</dbReference>
<dbReference type="SUPFAM" id="SSF161098">
    <property type="entry name" value="MetI-like"/>
    <property type="match status" value="1"/>
</dbReference>
<dbReference type="InterPro" id="IPR000515">
    <property type="entry name" value="MetI-like"/>
</dbReference>
<feature type="transmembrane region" description="Helical" evidence="7">
    <location>
        <begin position="131"/>
        <end position="150"/>
    </location>
</feature>
<dbReference type="GO" id="GO:0005886">
    <property type="term" value="C:plasma membrane"/>
    <property type="evidence" value="ECO:0007669"/>
    <property type="project" value="UniProtKB-SubCell"/>
</dbReference>
<gene>
    <name evidence="9" type="ordered locus">Sfum_3945</name>
</gene>
<evidence type="ECO:0000313" key="9">
    <source>
        <dbReference type="EMBL" id="ABK19614.1"/>
    </source>
</evidence>
<keyword evidence="5 7" id="KW-1133">Transmembrane helix</keyword>
<dbReference type="InParanoid" id="A0LQB2"/>
<evidence type="ECO:0000256" key="2">
    <source>
        <dbReference type="ARBA" id="ARBA00022448"/>
    </source>
</evidence>
<dbReference type="PROSITE" id="PS50928">
    <property type="entry name" value="ABC_TM1"/>
    <property type="match status" value="1"/>
</dbReference>
<dbReference type="OrthoDB" id="5322475at2"/>
<evidence type="ECO:0000256" key="7">
    <source>
        <dbReference type="RuleBase" id="RU363032"/>
    </source>
</evidence>
<evidence type="ECO:0000256" key="1">
    <source>
        <dbReference type="ARBA" id="ARBA00004651"/>
    </source>
</evidence>
<dbReference type="EMBL" id="CP000478">
    <property type="protein sequence ID" value="ABK19614.1"/>
    <property type="molecule type" value="Genomic_DNA"/>
</dbReference>
<dbReference type="STRING" id="335543.Sfum_3945"/>
<dbReference type="AlphaFoldDB" id="A0LQB2"/>
<dbReference type="Gene3D" id="1.10.3720.10">
    <property type="entry name" value="MetI-like"/>
    <property type="match status" value="1"/>
</dbReference>
<dbReference type="eggNOG" id="COG0600">
    <property type="taxonomic scope" value="Bacteria"/>
</dbReference>
<feature type="domain" description="ABC transmembrane type-1" evidence="8">
    <location>
        <begin position="65"/>
        <end position="200"/>
    </location>
</feature>
<evidence type="ECO:0000313" key="10">
    <source>
        <dbReference type="Proteomes" id="UP000001784"/>
    </source>
</evidence>
<comment type="subcellular location">
    <subcellularLocation>
        <location evidence="1 7">Cell membrane</location>
        <topology evidence="1 7">Multi-pass membrane protein</topology>
    </subcellularLocation>
</comment>
<protein>
    <submittedName>
        <fullName evidence="9">Binding-protein-dependent transport systems inner membrane component</fullName>
    </submittedName>
</protein>
<dbReference type="HOGENOM" id="CLU_046113_1_1_7"/>
<evidence type="ECO:0000259" key="8">
    <source>
        <dbReference type="PROSITE" id="PS50928"/>
    </source>
</evidence>